<gene>
    <name evidence="2" type="ORF">MES4922_10189</name>
</gene>
<proteinExistence type="predicted"/>
<organism evidence="2 3">
    <name type="scientific">Mesorhizobium ventifaucium</name>
    <dbReference type="NCBI Taxonomy" id="666020"/>
    <lineage>
        <taxon>Bacteria</taxon>
        <taxon>Pseudomonadati</taxon>
        <taxon>Pseudomonadota</taxon>
        <taxon>Alphaproteobacteria</taxon>
        <taxon>Hyphomicrobiales</taxon>
        <taxon>Phyllobacteriaceae</taxon>
        <taxon>Mesorhizobium</taxon>
    </lineage>
</organism>
<evidence type="ECO:0000313" key="3">
    <source>
        <dbReference type="Proteomes" id="UP001152604"/>
    </source>
</evidence>
<name>A0ABM9DCL7_9HYPH</name>
<accession>A0ABM9DCL7</accession>
<evidence type="ECO:0000256" key="1">
    <source>
        <dbReference type="SAM" id="Phobius"/>
    </source>
</evidence>
<dbReference type="EMBL" id="CAKXZS010000001">
    <property type="protein sequence ID" value="CAH2394276.1"/>
    <property type="molecule type" value="Genomic_DNA"/>
</dbReference>
<keyword evidence="1" id="KW-1133">Transmembrane helix</keyword>
<feature type="transmembrane region" description="Helical" evidence="1">
    <location>
        <begin position="6"/>
        <end position="26"/>
    </location>
</feature>
<sequence length="48" mass="5493">MGEPLALFTTIVHFVPLPLAILILYARAHFVYKDVWQKINLLKQDALA</sequence>
<dbReference type="Proteomes" id="UP001152604">
    <property type="component" value="Unassembled WGS sequence"/>
</dbReference>
<keyword evidence="1" id="KW-0812">Transmembrane</keyword>
<reference evidence="2" key="1">
    <citation type="submission" date="2022-03" db="EMBL/GenBank/DDBJ databases">
        <authorList>
            <person name="Brunel B."/>
        </authorList>
    </citation>
    <scope>NUCLEOTIDE SEQUENCE</scope>
    <source>
        <strain evidence="2">STM4922sample</strain>
    </source>
</reference>
<protein>
    <submittedName>
        <fullName evidence="2">Uncharacterized protein</fullName>
    </submittedName>
</protein>
<comment type="caution">
    <text evidence="2">The sequence shown here is derived from an EMBL/GenBank/DDBJ whole genome shotgun (WGS) entry which is preliminary data.</text>
</comment>
<evidence type="ECO:0000313" key="2">
    <source>
        <dbReference type="EMBL" id="CAH2394276.1"/>
    </source>
</evidence>
<keyword evidence="1" id="KW-0472">Membrane</keyword>
<keyword evidence="3" id="KW-1185">Reference proteome</keyword>